<organism evidence="3 4">
    <name type="scientific">Aureococcus anophagefferens</name>
    <name type="common">Harmful bloom alga</name>
    <dbReference type="NCBI Taxonomy" id="44056"/>
    <lineage>
        <taxon>Eukaryota</taxon>
        <taxon>Sar</taxon>
        <taxon>Stramenopiles</taxon>
        <taxon>Ochrophyta</taxon>
        <taxon>Pelagophyceae</taxon>
        <taxon>Pelagomonadales</taxon>
        <taxon>Pelagomonadaceae</taxon>
        <taxon>Aureococcus</taxon>
    </lineage>
</organism>
<keyword evidence="1" id="KW-0479">Metal-binding</keyword>
<protein>
    <recommendedName>
        <fullName evidence="2">SWIM-type domain-containing protein</fullName>
    </recommendedName>
</protein>
<evidence type="ECO:0000259" key="2">
    <source>
        <dbReference type="PROSITE" id="PS50966"/>
    </source>
</evidence>
<dbReference type="PROSITE" id="PS50966">
    <property type="entry name" value="ZF_SWIM"/>
    <property type="match status" value="1"/>
</dbReference>
<accession>A0ABR1G162</accession>
<comment type="caution">
    <text evidence="3">The sequence shown here is derived from an EMBL/GenBank/DDBJ whole genome shotgun (WGS) entry which is preliminary data.</text>
</comment>
<dbReference type="Proteomes" id="UP001363151">
    <property type="component" value="Unassembled WGS sequence"/>
</dbReference>
<evidence type="ECO:0000256" key="1">
    <source>
        <dbReference type="PROSITE-ProRule" id="PRU00325"/>
    </source>
</evidence>
<evidence type="ECO:0000313" key="3">
    <source>
        <dbReference type="EMBL" id="KAK7242116.1"/>
    </source>
</evidence>
<dbReference type="EMBL" id="JBBJCI010000148">
    <property type="protein sequence ID" value="KAK7242116.1"/>
    <property type="molecule type" value="Genomic_DNA"/>
</dbReference>
<gene>
    <name evidence="3" type="ORF">SO694_0015409</name>
</gene>
<keyword evidence="1" id="KW-0863">Zinc-finger</keyword>
<reference evidence="3 4" key="1">
    <citation type="submission" date="2024-03" db="EMBL/GenBank/DDBJ databases">
        <title>Aureococcus anophagefferens CCMP1851 and Kratosvirus quantuckense: Draft genome of a second virus-susceptible host strain in the model system.</title>
        <authorList>
            <person name="Chase E."/>
            <person name="Truchon A.R."/>
            <person name="Schepens W."/>
            <person name="Wilhelm S.W."/>
        </authorList>
    </citation>
    <scope>NUCLEOTIDE SEQUENCE [LARGE SCALE GENOMIC DNA]</scope>
    <source>
        <strain evidence="3 4">CCMP1851</strain>
    </source>
</reference>
<sequence>MKKAYHLAPLTPTEAKPFAGVRWQCSCHNFWHYGKCKHSLAWAISQGEMTVPAIYRIDRIGDVRKRGRPKKAKGGEALSQMD</sequence>
<dbReference type="InterPro" id="IPR007527">
    <property type="entry name" value="Znf_SWIM"/>
</dbReference>
<evidence type="ECO:0000313" key="4">
    <source>
        <dbReference type="Proteomes" id="UP001363151"/>
    </source>
</evidence>
<feature type="domain" description="SWIM-type" evidence="2">
    <location>
        <begin position="5"/>
        <end position="47"/>
    </location>
</feature>
<proteinExistence type="predicted"/>
<name>A0ABR1G162_AURAN</name>
<keyword evidence="1" id="KW-0862">Zinc</keyword>
<keyword evidence="4" id="KW-1185">Reference proteome</keyword>